<organism evidence="3 4">
    <name type="scientific">Pseudomonas cuatrocienegasensis</name>
    <dbReference type="NCBI Taxonomy" id="543360"/>
    <lineage>
        <taxon>Bacteria</taxon>
        <taxon>Pseudomonadati</taxon>
        <taxon>Pseudomonadota</taxon>
        <taxon>Gammaproteobacteria</taxon>
        <taxon>Pseudomonadales</taxon>
        <taxon>Pseudomonadaceae</taxon>
        <taxon>Pseudomonas</taxon>
    </lineage>
</organism>
<name>A0ABY1B6H9_9PSED</name>
<evidence type="ECO:0000256" key="1">
    <source>
        <dbReference type="SAM" id="Phobius"/>
    </source>
</evidence>
<keyword evidence="4" id="KW-1185">Reference proteome</keyword>
<sequence>MLEAFLQHFGYPAVFLGAFLEGEMSLVLAAYLALRGYLEIEPVMILAFLGTYASDQFWYFLGRRHGRRILARRPRWQALADKTLPLVRRHPDLWVLCFRFIYGLRTVMPVALGLTGYPWGRYLVLTAIGAGLWAAALGLAAYHIGAALEALLGDMRDAQLLLLGALVLLGVSLWLYRRMRRSQD</sequence>
<evidence type="ECO:0000313" key="3">
    <source>
        <dbReference type="EMBL" id="SEQ08421.1"/>
    </source>
</evidence>
<keyword evidence="1" id="KW-0812">Transmembrane</keyword>
<dbReference type="Pfam" id="PF09335">
    <property type="entry name" value="VTT_dom"/>
    <property type="match status" value="1"/>
</dbReference>
<dbReference type="PANTHER" id="PTHR42709:SF2">
    <property type="entry name" value="INNER MEMBRANE PROTEIN YOHD"/>
    <property type="match status" value="1"/>
</dbReference>
<feature type="transmembrane region" description="Helical" evidence="1">
    <location>
        <begin position="43"/>
        <end position="61"/>
    </location>
</feature>
<dbReference type="InterPro" id="IPR032816">
    <property type="entry name" value="VTT_dom"/>
</dbReference>
<accession>A0ABY1B6H9</accession>
<evidence type="ECO:0000259" key="2">
    <source>
        <dbReference type="Pfam" id="PF09335"/>
    </source>
</evidence>
<proteinExistence type="predicted"/>
<gene>
    <name evidence="3" type="ORF">SAMN05216600_103219</name>
</gene>
<dbReference type="EMBL" id="FOFP01000003">
    <property type="protein sequence ID" value="SEQ08421.1"/>
    <property type="molecule type" value="Genomic_DNA"/>
</dbReference>
<protein>
    <submittedName>
        <fullName evidence="3">Membrane protein DedA, SNARE-associated domain</fullName>
    </submittedName>
</protein>
<keyword evidence="1" id="KW-0472">Membrane</keyword>
<dbReference type="RefSeq" id="WP_069516456.1">
    <property type="nucleotide sequence ID" value="NZ_FOFP01000003.1"/>
</dbReference>
<dbReference type="Proteomes" id="UP000198512">
    <property type="component" value="Unassembled WGS sequence"/>
</dbReference>
<evidence type="ECO:0000313" key="4">
    <source>
        <dbReference type="Proteomes" id="UP000198512"/>
    </source>
</evidence>
<feature type="domain" description="VTT" evidence="2">
    <location>
        <begin position="26"/>
        <end position="138"/>
    </location>
</feature>
<feature type="transmembrane region" description="Helical" evidence="1">
    <location>
        <begin position="158"/>
        <end position="176"/>
    </location>
</feature>
<dbReference type="PANTHER" id="PTHR42709">
    <property type="entry name" value="ALKALINE PHOSPHATASE LIKE PROTEIN"/>
    <property type="match status" value="1"/>
</dbReference>
<dbReference type="InterPro" id="IPR051311">
    <property type="entry name" value="DedA_domain"/>
</dbReference>
<reference evidence="3 4" key="1">
    <citation type="submission" date="2016-10" db="EMBL/GenBank/DDBJ databases">
        <authorList>
            <person name="Varghese N."/>
            <person name="Submissions S."/>
        </authorList>
    </citation>
    <scope>NUCLEOTIDE SEQUENCE [LARGE SCALE GENOMIC DNA]</scope>
    <source>
        <strain evidence="3 4">CIP 109853</strain>
    </source>
</reference>
<comment type="caution">
    <text evidence="3">The sequence shown here is derived from an EMBL/GenBank/DDBJ whole genome shotgun (WGS) entry which is preliminary data.</text>
</comment>
<keyword evidence="1" id="KW-1133">Transmembrane helix</keyword>
<feature type="transmembrane region" description="Helical" evidence="1">
    <location>
        <begin position="122"/>
        <end position="146"/>
    </location>
</feature>
<feature type="transmembrane region" description="Helical" evidence="1">
    <location>
        <begin position="12"/>
        <end position="34"/>
    </location>
</feature>